<evidence type="ECO:0000256" key="9">
    <source>
        <dbReference type="PIRSR" id="PIRSR000445-1"/>
    </source>
</evidence>
<evidence type="ECO:0000256" key="3">
    <source>
        <dbReference type="ARBA" id="ARBA00012970"/>
    </source>
</evidence>
<feature type="binding site" evidence="8 10">
    <location>
        <begin position="51"/>
        <end position="54"/>
    </location>
    <ligand>
        <name>substrate</name>
    </ligand>
</feature>
<dbReference type="UniPathway" id="UPA00251">
    <property type="reaction ID" value="UER00316"/>
</dbReference>
<feature type="binding site" evidence="8 11">
    <location>
        <begin position="188"/>
        <end position="193"/>
    </location>
    <ligand>
        <name>NADP(+)</name>
        <dbReference type="ChEBI" id="CHEBI:58349"/>
    </ligand>
</feature>
<dbReference type="PANTHER" id="PTHR43013:SF1">
    <property type="entry name" value="GLUTAMYL-TRNA REDUCTASE"/>
    <property type="match status" value="1"/>
</dbReference>
<feature type="binding site" evidence="8 10">
    <location>
        <position position="108"/>
    </location>
    <ligand>
        <name>substrate</name>
    </ligand>
</feature>
<comment type="similarity">
    <text evidence="2 8">Belongs to the glutamyl-tRNA reductase family.</text>
</comment>
<feature type="binding site" evidence="8 10">
    <location>
        <begin position="113"/>
        <end position="115"/>
    </location>
    <ligand>
        <name>substrate</name>
    </ligand>
</feature>
<proteinExistence type="inferred from homology"/>
<dbReference type="SUPFAM" id="SSF51735">
    <property type="entry name" value="NAD(P)-binding Rossmann-fold domains"/>
    <property type="match status" value="1"/>
</dbReference>
<dbReference type="HAMAP" id="MF_00087">
    <property type="entry name" value="Glu_tRNA_reductase"/>
    <property type="match status" value="1"/>
</dbReference>
<feature type="active site" description="Nucleophile" evidence="8 9">
    <location>
        <position position="52"/>
    </location>
</feature>
<evidence type="ECO:0000256" key="8">
    <source>
        <dbReference type="HAMAP-Rule" id="MF_00087"/>
    </source>
</evidence>
<evidence type="ECO:0000256" key="1">
    <source>
        <dbReference type="ARBA" id="ARBA00005059"/>
    </source>
</evidence>
<dbReference type="AlphaFoldDB" id="J5KNY6"/>
<dbReference type="Pfam" id="PF05201">
    <property type="entry name" value="GlutR_N"/>
    <property type="match status" value="1"/>
</dbReference>
<dbReference type="FunFam" id="3.40.50.720:FF:000031">
    <property type="entry name" value="Glutamyl-tRNA reductase"/>
    <property type="match status" value="1"/>
</dbReference>
<dbReference type="GO" id="GO:0008883">
    <property type="term" value="F:glutamyl-tRNA reductase activity"/>
    <property type="evidence" value="ECO:0007669"/>
    <property type="project" value="UniProtKB-UniRule"/>
</dbReference>
<feature type="domain" description="Glutamyl-tRNA reductase N-terminal" evidence="14">
    <location>
        <begin position="6"/>
        <end position="155"/>
    </location>
</feature>
<keyword evidence="5 8" id="KW-0560">Oxidoreductase</keyword>
<comment type="domain">
    <text evidence="8">Possesses an unusual extended V-shaped dimeric structure with each monomer consisting of three distinct domains arranged along a curved 'spinal' alpha-helix. The N-terminal catalytic domain specifically recognizes the glutamate moiety of the substrate. The second domain is the NADPH-binding domain, and the third C-terminal domain is responsible for dimerization.</text>
</comment>
<dbReference type="Gene3D" id="3.30.460.30">
    <property type="entry name" value="Glutamyl-tRNA reductase, N-terminal domain"/>
    <property type="match status" value="1"/>
</dbReference>
<feature type="site" description="Important for activity" evidence="8 12">
    <location>
        <position position="98"/>
    </location>
</feature>
<dbReference type="EC" id="1.2.1.70" evidence="3 8"/>
<evidence type="ECO:0000256" key="6">
    <source>
        <dbReference type="ARBA" id="ARBA00023244"/>
    </source>
</evidence>
<dbReference type="InterPro" id="IPR036343">
    <property type="entry name" value="GluRdtase_N_sf"/>
</dbReference>
<dbReference type="InterPro" id="IPR036291">
    <property type="entry name" value="NAD(P)-bd_dom_sf"/>
</dbReference>
<organism evidence="15 16">
    <name type="scientific">SAR86 cluster bacterium SAR86B</name>
    <dbReference type="NCBI Taxonomy" id="1123867"/>
    <lineage>
        <taxon>Bacteria</taxon>
        <taxon>Pseudomonadati</taxon>
        <taxon>Pseudomonadota</taxon>
        <taxon>Gammaproteobacteria</taxon>
        <taxon>SAR86 cluster</taxon>
    </lineage>
</organism>
<evidence type="ECO:0000256" key="4">
    <source>
        <dbReference type="ARBA" id="ARBA00022857"/>
    </source>
</evidence>
<dbReference type="Proteomes" id="UP000010116">
    <property type="component" value="Unassembled WGS sequence"/>
</dbReference>
<feature type="binding site" evidence="8 10">
    <location>
        <position position="119"/>
    </location>
    <ligand>
        <name>substrate</name>
    </ligand>
</feature>
<dbReference type="SUPFAM" id="SSF69742">
    <property type="entry name" value="Glutamyl tRNA-reductase catalytic, N-terminal domain"/>
    <property type="match status" value="1"/>
</dbReference>
<comment type="function">
    <text evidence="8">Catalyzes the NADPH-dependent reduction of glutamyl-tRNA(Glu) to glutamate 1-semialdehyde (GSA).</text>
</comment>
<evidence type="ECO:0000259" key="14">
    <source>
        <dbReference type="Pfam" id="PF05201"/>
    </source>
</evidence>
<evidence type="ECO:0000256" key="2">
    <source>
        <dbReference type="ARBA" id="ARBA00005916"/>
    </source>
</evidence>
<reference evidence="15 16" key="1">
    <citation type="journal article" date="2012" name="ISME J.">
        <title>Genomic insights to SAR86, an abundant and uncultivated marine bacterial lineage.</title>
        <authorList>
            <person name="Dupont C.L."/>
            <person name="Rusch D.B."/>
            <person name="Yooseph S."/>
            <person name="Lombardo M.J."/>
            <person name="Richter R.A."/>
            <person name="Valas R."/>
            <person name="Novotny M."/>
            <person name="Yee-Greenbaum J."/>
            <person name="Selengut J.D."/>
            <person name="Haft D.H."/>
            <person name="Halpern A.L."/>
            <person name="Lasken R.S."/>
            <person name="Nealson K."/>
            <person name="Friedman R."/>
            <person name="Venter J.C."/>
        </authorList>
    </citation>
    <scope>NUCLEOTIDE SEQUENCE [LARGE SCALE GENOMIC DNA]</scope>
</reference>
<dbReference type="Pfam" id="PF01488">
    <property type="entry name" value="Shikimate_DH"/>
    <property type="match status" value="1"/>
</dbReference>
<keyword evidence="4 8" id="KW-0521">NADP</keyword>
<comment type="miscellaneous">
    <text evidence="8">During catalysis, the active site Cys acts as a nucleophile attacking the alpha-carbonyl group of tRNA-bound glutamate with the formation of a thioester intermediate between enzyme and glutamate, and the concomitant release of tRNA(Glu). The thioester intermediate is finally reduced by direct hydride transfer from NADPH, to form the product GSA.</text>
</comment>
<dbReference type="PIRSF" id="PIRSF000445">
    <property type="entry name" value="4pyrrol_synth_GluRdtase"/>
    <property type="match status" value="1"/>
</dbReference>
<dbReference type="NCBIfam" id="TIGR01035">
    <property type="entry name" value="hemA"/>
    <property type="match status" value="1"/>
</dbReference>
<evidence type="ECO:0000313" key="15">
    <source>
        <dbReference type="EMBL" id="EJP73526.1"/>
    </source>
</evidence>
<dbReference type="GO" id="GO:0050661">
    <property type="term" value="F:NADP binding"/>
    <property type="evidence" value="ECO:0007669"/>
    <property type="project" value="InterPro"/>
</dbReference>
<evidence type="ECO:0000259" key="13">
    <source>
        <dbReference type="Pfam" id="PF01488"/>
    </source>
</evidence>
<dbReference type="Gene3D" id="3.40.50.720">
    <property type="entry name" value="NAD(P)-binding Rossmann-like Domain"/>
    <property type="match status" value="1"/>
</dbReference>
<evidence type="ECO:0000313" key="16">
    <source>
        <dbReference type="Proteomes" id="UP000010116"/>
    </source>
</evidence>
<name>J5KNY6_9GAMM</name>
<dbReference type="HOGENOM" id="CLU_035113_2_2_6"/>
<keyword evidence="6 8" id="KW-0627">Porphyrin biosynthesis</keyword>
<dbReference type="PANTHER" id="PTHR43013">
    <property type="entry name" value="GLUTAMYL-TRNA REDUCTASE"/>
    <property type="match status" value="1"/>
</dbReference>
<comment type="pathway">
    <text evidence="1 8">Porphyrin-containing compound metabolism; protoporphyrin-IX biosynthesis; 5-aminolevulinate from L-glutamyl-tRNA(Glu): step 1/2.</text>
</comment>
<evidence type="ECO:0000256" key="10">
    <source>
        <dbReference type="PIRSR" id="PIRSR000445-2"/>
    </source>
</evidence>
<dbReference type="InterPro" id="IPR006151">
    <property type="entry name" value="Shikm_DH/Glu-tRNA_Rdtase"/>
</dbReference>
<comment type="subunit">
    <text evidence="8">Homodimer.</text>
</comment>
<evidence type="ECO:0000256" key="5">
    <source>
        <dbReference type="ARBA" id="ARBA00023002"/>
    </source>
</evidence>
<protein>
    <recommendedName>
        <fullName evidence="3 8">Glutamyl-tRNA reductase</fullName>
        <shortName evidence="8">GluTR</shortName>
        <ecNumber evidence="3 8">1.2.1.70</ecNumber>
    </recommendedName>
</protein>
<evidence type="ECO:0000256" key="12">
    <source>
        <dbReference type="PIRSR" id="PIRSR000445-4"/>
    </source>
</evidence>
<evidence type="ECO:0000256" key="11">
    <source>
        <dbReference type="PIRSR" id="PIRSR000445-3"/>
    </source>
</evidence>
<accession>J5KNY6</accession>
<feature type="domain" description="Quinate/shikimate 5-dehydrogenase/glutamyl-tRNA reductase" evidence="13">
    <location>
        <begin position="171"/>
        <end position="304"/>
    </location>
</feature>
<sequence>MNLQLVGINHKTSSVSQREKFIINETNQVALNRYLKDTFGERFSSSFGLSTCNRTELYLYSDIEDHIEILNSVKGFLGCDEIDNECFYSFEGEDALIHIARVASGIDSQVLGEQEIFGQFKMSISAARDQFLIPKPMNYYIKKSIEIVKKVRTETRIGLNPLSVSGLSVNLIKNIFEDPKSLNVLIIGAGSLGKSVIENLYQKGITKISAVNRSSKEITINENFSIVSSSLQRLEDEIKYADVVITSINTELPILGKGLIENTLKSRGAKPILLIDLGVPRNIESSISSIEQVYLYTIDDIEKITQDNYGERLIEAEKAGNIIVREASKAISSIESANQKSEVIDLLDPYLTKLDQKDLIKITNSNDIHRDLIEHLEDSNFRIEIITKLDKHILHSMVKRYIHDA</sequence>
<gene>
    <name evidence="8 15" type="primary">hemA</name>
    <name evidence="15" type="ORF">NT02SARS_0286</name>
</gene>
<dbReference type="EMBL" id="JH611165">
    <property type="protein sequence ID" value="EJP73526.1"/>
    <property type="molecule type" value="Genomic_DNA"/>
</dbReference>
<dbReference type="InterPro" id="IPR000343">
    <property type="entry name" value="4pyrrol_synth_GluRdtase"/>
</dbReference>
<comment type="catalytic activity">
    <reaction evidence="7 8">
        <text>(S)-4-amino-5-oxopentanoate + tRNA(Glu) + NADP(+) = L-glutamyl-tRNA(Glu) + NADPH + H(+)</text>
        <dbReference type="Rhea" id="RHEA:12344"/>
        <dbReference type="Rhea" id="RHEA-COMP:9663"/>
        <dbReference type="Rhea" id="RHEA-COMP:9680"/>
        <dbReference type="ChEBI" id="CHEBI:15378"/>
        <dbReference type="ChEBI" id="CHEBI:57501"/>
        <dbReference type="ChEBI" id="CHEBI:57783"/>
        <dbReference type="ChEBI" id="CHEBI:58349"/>
        <dbReference type="ChEBI" id="CHEBI:78442"/>
        <dbReference type="ChEBI" id="CHEBI:78520"/>
        <dbReference type="EC" id="1.2.1.70"/>
    </reaction>
</comment>
<dbReference type="GO" id="GO:0019353">
    <property type="term" value="P:protoporphyrinogen IX biosynthetic process from glutamate"/>
    <property type="evidence" value="ECO:0007669"/>
    <property type="project" value="TreeGrafter"/>
</dbReference>
<dbReference type="InterPro" id="IPR015895">
    <property type="entry name" value="4pyrrol_synth_GluRdtase_N"/>
</dbReference>
<evidence type="ECO:0000256" key="7">
    <source>
        <dbReference type="ARBA" id="ARBA00047464"/>
    </source>
</evidence>